<dbReference type="PDB" id="6LOE">
    <property type="method" value="EM"/>
    <property type="resolution" value="3.50 A"/>
    <property type="chains" value="F=1-414"/>
</dbReference>
<dbReference type="HOGENOM" id="CLU_042661_0_0_0"/>
<feature type="transmembrane region" description="Helical" evidence="1">
    <location>
        <begin position="254"/>
        <end position="275"/>
    </location>
</feature>
<dbReference type="KEGG" id="rca:Rcas_1467"/>
<keyword evidence="3" id="KW-1185">Reference proteome</keyword>
<evidence type="ECO:0000313" key="2">
    <source>
        <dbReference type="EMBL" id="ABU57562.1"/>
    </source>
</evidence>
<name>A7NJ92_ROSCS</name>
<proteinExistence type="evidence at protein level"/>
<dbReference type="EMBL" id="CP000804">
    <property type="protein sequence ID" value="ABU57562.1"/>
    <property type="molecule type" value="Genomic_DNA"/>
</dbReference>
<dbReference type="PDB" id="6LOD">
    <property type="method" value="EM"/>
    <property type="resolution" value="3.20 A"/>
    <property type="chains" value="F=1-414"/>
</dbReference>
<dbReference type="PANTHER" id="PTHR43044:SF1">
    <property type="entry name" value="QUINOL:CYTOCHROME C OXIDOREDUCTASE QUINONE-BINDING SUBUNIT 2"/>
    <property type="match status" value="1"/>
</dbReference>
<keyword evidence="1" id="KW-0812">Transmembrane</keyword>
<evidence type="ECO:0000313" key="3">
    <source>
        <dbReference type="Proteomes" id="UP000000263"/>
    </source>
</evidence>
<feature type="transmembrane region" description="Helical" evidence="1">
    <location>
        <begin position="321"/>
        <end position="341"/>
    </location>
</feature>
<feature type="transmembrane region" description="Helical" evidence="1">
    <location>
        <begin position="353"/>
        <end position="375"/>
    </location>
</feature>
<dbReference type="Proteomes" id="UP000000263">
    <property type="component" value="Chromosome"/>
</dbReference>
<reference evidence="2 3" key="1">
    <citation type="submission" date="2007-08" db="EMBL/GenBank/DDBJ databases">
        <title>Complete sequence of Roseiflexus castenholzii DSM 13941.</title>
        <authorList>
            <consortium name="US DOE Joint Genome Institute"/>
            <person name="Copeland A."/>
            <person name="Lucas S."/>
            <person name="Lapidus A."/>
            <person name="Barry K."/>
            <person name="Glavina del Rio T."/>
            <person name="Dalin E."/>
            <person name="Tice H."/>
            <person name="Pitluck S."/>
            <person name="Thompson L.S."/>
            <person name="Brettin T."/>
            <person name="Bruce D."/>
            <person name="Detter J.C."/>
            <person name="Han C."/>
            <person name="Tapia R."/>
            <person name="Schmutz J."/>
            <person name="Larimer F."/>
            <person name="Land M."/>
            <person name="Hauser L."/>
            <person name="Kyrpides N."/>
            <person name="Mikhailova N."/>
            <person name="Bryant D.A."/>
            <person name="Hanada S."/>
            <person name="Tsukatani Y."/>
            <person name="Richardson P."/>
        </authorList>
    </citation>
    <scope>NUCLEOTIDE SEQUENCE [LARGE SCALE GENOMIC DNA]</scope>
    <source>
        <strain evidence="3">DSM 13941 / HLO8</strain>
    </source>
</reference>
<gene>
    <name evidence="2" type="ordered locus">Rcas_1467</name>
</gene>
<feature type="transmembrane region" description="Helical" evidence="1">
    <location>
        <begin position="19"/>
        <end position="40"/>
    </location>
</feature>
<dbReference type="EMDB" id="EMD-0937"/>
<dbReference type="eggNOG" id="COG4531">
    <property type="taxonomic scope" value="Bacteria"/>
</dbReference>
<evidence type="ECO:0008006" key="6">
    <source>
        <dbReference type="Google" id="ProtNLM"/>
    </source>
</evidence>
<dbReference type="OrthoDB" id="140980at2"/>
<protein>
    <recommendedName>
        <fullName evidence="6">Quinol:cytochrome c oxidoreductase quinone-binding subunit 2</fullName>
    </recommendedName>
</protein>
<reference evidence="4 5" key="2">
    <citation type="journal article" date="2020" name="Sci. Adv.">
        <title>Cryo-EM structures of the air-oxidized and dithionite-reduced photosynthetic alternative complex III from &lt;i&gt;Roseiflexus castenholzii&lt;/i&gt;.</title>
        <authorList>
            <person name="Shi Y."/>
            <person name="Xin Y."/>
            <person name="Wang C."/>
            <person name="Blankenship R.E."/>
            <person name="Sun F."/>
            <person name="Xu X."/>
        </authorList>
    </citation>
    <scope>STRUCTURE BY ELECTRON MICROSCOPY (3.20 ANGSTROMS)</scope>
</reference>
<feature type="transmembrane region" description="Helical" evidence="1">
    <location>
        <begin position="81"/>
        <end position="101"/>
    </location>
</feature>
<dbReference type="PANTHER" id="PTHR43044">
    <property type="match status" value="1"/>
</dbReference>
<organism evidence="2 3">
    <name type="scientific">Roseiflexus castenholzii (strain DSM 13941 / HLO8)</name>
    <dbReference type="NCBI Taxonomy" id="383372"/>
    <lineage>
        <taxon>Bacteria</taxon>
        <taxon>Bacillati</taxon>
        <taxon>Chloroflexota</taxon>
        <taxon>Chloroflexia</taxon>
        <taxon>Chloroflexales</taxon>
        <taxon>Roseiflexineae</taxon>
        <taxon>Roseiflexaceae</taxon>
        <taxon>Roseiflexus</taxon>
    </lineage>
</organism>
<feature type="transmembrane region" description="Helical" evidence="1">
    <location>
        <begin position="46"/>
        <end position="69"/>
    </location>
</feature>
<dbReference type="RefSeq" id="WP_012119990.1">
    <property type="nucleotide sequence ID" value="NC_009767.1"/>
</dbReference>
<dbReference type="EMDB" id="EMD-0936"/>
<accession>A7NJ92</accession>
<evidence type="ECO:0000256" key="1">
    <source>
        <dbReference type="SAM" id="Phobius"/>
    </source>
</evidence>
<keyword evidence="1" id="KW-1133">Transmembrane helix</keyword>
<feature type="transmembrane region" description="Helical" evidence="1">
    <location>
        <begin position="295"/>
        <end position="314"/>
    </location>
</feature>
<evidence type="ECO:0007829" key="5">
    <source>
        <dbReference type="PDB" id="6LOE"/>
    </source>
</evidence>
<keyword evidence="4 5" id="KW-0002">3D-structure</keyword>
<evidence type="ECO:0007829" key="4">
    <source>
        <dbReference type="PDB" id="6LOD"/>
    </source>
</evidence>
<dbReference type="SMR" id="A7NJ92"/>
<keyword evidence="1" id="KW-0472">Membrane</keyword>
<sequence>MIAQEPAALRPALGRLQQVALIVGGVAMLLAVAGAFLGAAQFFHSYIFAYFFWMALSLGGLLVLMINHLTQGVWGLMLRRLLEAAALTLPLMAILFLPIAAETLMGTHYLFPWTNPEVVANDEVVALKTPYLNVPFFLARAVIYFVLFIGMAYLLRQWSLEEDAKGFSDDLRGRFQRLSGPGIVVLVMAWTFAATDWGMSLEPEWFSSMYPVTYIASMLILTFGGGIIALAVLKSRNLLPFGIPVDRLHDLGKFLFAFVAVWAYVNFSEYLIIWSGNVPELTPWHGHRSAGGWEILGIVMIFGHFLLPFMLLLSRFAKRRLANLTAIAIYLYLIEIVWYFWKIMPAFHPDGFHIHWLDLVTLIAIGGLWLGVFAWNLQRAPLLAPNDYRVPLLRRQEASGHGHGHHGKATAEHH</sequence>
<feature type="transmembrane region" description="Helical" evidence="1">
    <location>
        <begin position="175"/>
        <end position="193"/>
    </location>
</feature>
<dbReference type="AlphaFoldDB" id="A7NJ92"/>
<feature type="transmembrane region" description="Helical" evidence="1">
    <location>
        <begin position="213"/>
        <end position="233"/>
    </location>
</feature>
<dbReference type="STRING" id="383372.Rcas_1467"/>
<feature type="transmembrane region" description="Helical" evidence="1">
    <location>
        <begin position="137"/>
        <end position="155"/>
    </location>
</feature>